<sequence>MIGFARASDVSEQKLQINFKNCLRPTFSPEHGVLLVLLGSVVTGSALAQAWNYCTTLAFICAFFALQAEHPLVVQIKQRSTWKPRFLIWSGIYGTVAIAIAIWLWFQSPVLVWIYALALIAFIADVVAVLQKKHKSILNELVTFAGICLSTPLAYAATTHSLCVEVIAIWLLNTLFFGSAIFSIKLRRKKTSSPILGVTYHVIASTIVAGFYLLGWLNIFTALAFVVALIKFAVAVGLRSWYCKARFQYIAIFETRFALIYVAIAAISVLPAHLPVVS</sequence>
<feature type="transmembrane region" description="Helical" evidence="1">
    <location>
        <begin position="112"/>
        <end position="130"/>
    </location>
</feature>
<feature type="transmembrane region" description="Helical" evidence="1">
    <location>
        <begin position="196"/>
        <end position="213"/>
    </location>
</feature>
<gene>
    <name evidence="3" type="ORF">BC008_23945</name>
    <name evidence="2" type="ORF">BC008_42410</name>
</gene>
<dbReference type="AlphaFoldDB" id="A0A0V7ZN81"/>
<proteinExistence type="predicted"/>
<feature type="transmembrane region" description="Helical" evidence="1">
    <location>
        <begin position="137"/>
        <end position="155"/>
    </location>
</feature>
<evidence type="ECO:0000313" key="3">
    <source>
        <dbReference type="EMBL" id="KST66035.1"/>
    </source>
</evidence>
<accession>A0A0V7ZN81</accession>
<organism evidence="3 4">
    <name type="scientific">Mastigocoleus testarum BC008</name>
    <dbReference type="NCBI Taxonomy" id="371196"/>
    <lineage>
        <taxon>Bacteria</taxon>
        <taxon>Bacillati</taxon>
        <taxon>Cyanobacteriota</taxon>
        <taxon>Cyanophyceae</taxon>
        <taxon>Nostocales</taxon>
        <taxon>Hapalosiphonaceae</taxon>
        <taxon>Mastigocoleus</taxon>
    </lineage>
</organism>
<keyword evidence="1" id="KW-0472">Membrane</keyword>
<dbReference type="EMBL" id="LMTZ01000100">
    <property type="protein sequence ID" value="KST66035.1"/>
    <property type="molecule type" value="Genomic_DNA"/>
</dbReference>
<dbReference type="OrthoDB" id="509218at2"/>
<keyword evidence="1" id="KW-1133">Transmembrane helix</keyword>
<dbReference type="InterPro" id="IPR025576">
    <property type="entry name" value="YwiC"/>
</dbReference>
<keyword evidence="1" id="KW-0812">Transmembrane</keyword>
<comment type="caution">
    <text evidence="3">The sequence shown here is derived from an EMBL/GenBank/DDBJ whole genome shotgun (WGS) entry which is preliminary data.</text>
</comment>
<dbReference type="RefSeq" id="WP_027846526.1">
    <property type="nucleotide sequence ID" value="NZ_LMTZ01000100.1"/>
</dbReference>
<protein>
    <recommendedName>
        <fullName evidence="5">YwiC-like family protein</fullName>
    </recommendedName>
</protein>
<evidence type="ECO:0000256" key="1">
    <source>
        <dbReference type="SAM" id="Phobius"/>
    </source>
</evidence>
<feature type="transmembrane region" description="Helical" evidence="1">
    <location>
        <begin position="86"/>
        <end position="106"/>
    </location>
</feature>
<keyword evidence="4" id="KW-1185">Reference proteome</keyword>
<feature type="transmembrane region" description="Helical" evidence="1">
    <location>
        <begin position="167"/>
        <end position="184"/>
    </location>
</feature>
<feature type="transmembrane region" description="Helical" evidence="1">
    <location>
        <begin position="219"/>
        <end position="238"/>
    </location>
</feature>
<dbReference type="Pfam" id="PF14256">
    <property type="entry name" value="YwiC"/>
    <property type="match status" value="1"/>
</dbReference>
<dbReference type="EMBL" id="LMTZ01000107">
    <property type="protein sequence ID" value="KST65576.1"/>
    <property type="molecule type" value="Genomic_DNA"/>
</dbReference>
<feature type="transmembrane region" description="Helical" evidence="1">
    <location>
        <begin position="258"/>
        <end position="276"/>
    </location>
</feature>
<name>A0A0V7ZN81_9CYAN</name>
<evidence type="ECO:0000313" key="2">
    <source>
        <dbReference type="EMBL" id="KST65576.1"/>
    </source>
</evidence>
<dbReference type="Proteomes" id="UP000053372">
    <property type="component" value="Unassembled WGS sequence"/>
</dbReference>
<reference evidence="3 4" key="1">
    <citation type="journal article" date="2015" name="Genome Announc.">
        <title>Draft Genome of the Euendolithic (true boring) Cyanobacterium Mastigocoleus testarum strain BC008.</title>
        <authorList>
            <person name="Guida B.S."/>
            <person name="Garcia-Pichel F."/>
        </authorList>
    </citation>
    <scope>NUCLEOTIDE SEQUENCE [LARGE SCALE GENOMIC DNA]</scope>
    <source>
        <strain evidence="3 4">BC008</strain>
    </source>
</reference>
<evidence type="ECO:0008006" key="5">
    <source>
        <dbReference type="Google" id="ProtNLM"/>
    </source>
</evidence>
<evidence type="ECO:0000313" key="4">
    <source>
        <dbReference type="Proteomes" id="UP000053372"/>
    </source>
</evidence>